<comment type="caution">
    <text evidence="2">The sequence shown here is derived from an EMBL/GenBank/DDBJ whole genome shotgun (WGS) entry which is preliminary data.</text>
</comment>
<protein>
    <submittedName>
        <fullName evidence="2">Uncharacterized protein</fullName>
    </submittedName>
</protein>
<dbReference type="Proteomes" id="UP001151518">
    <property type="component" value="Unassembled WGS sequence"/>
</dbReference>
<organism evidence="2 3">
    <name type="scientific">Coemansia spiralis</name>
    <dbReference type="NCBI Taxonomy" id="417178"/>
    <lineage>
        <taxon>Eukaryota</taxon>
        <taxon>Fungi</taxon>
        <taxon>Fungi incertae sedis</taxon>
        <taxon>Zoopagomycota</taxon>
        <taxon>Kickxellomycotina</taxon>
        <taxon>Kickxellomycetes</taxon>
        <taxon>Kickxellales</taxon>
        <taxon>Kickxellaceae</taxon>
        <taxon>Coemansia</taxon>
    </lineage>
</organism>
<dbReference type="AlphaFoldDB" id="A0A9W8G7K0"/>
<gene>
    <name evidence="2" type="ORF">GGI25_000689</name>
</gene>
<feature type="compositionally biased region" description="Polar residues" evidence="1">
    <location>
        <begin position="251"/>
        <end position="272"/>
    </location>
</feature>
<reference evidence="2" key="1">
    <citation type="submission" date="2022-07" db="EMBL/GenBank/DDBJ databases">
        <title>Phylogenomic reconstructions and comparative analyses of Kickxellomycotina fungi.</title>
        <authorList>
            <person name="Reynolds N.K."/>
            <person name="Stajich J.E."/>
            <person name="Barry K."/>
            <person name="Grigoriev I.V."/>
            <person name="Crous P."/>
            <person name="Smith M.E."/>
        </authorList>
    </citation>
    <scope>NUCLEOTIDE SEQUENCE</scope>
    <source>
        <strain evidence="2">NRRL 3115</strain>
    </source>
</reference>
<evidence type="ECO:0000313" key="2">
    <source>
        <dbReference type="EMBL" id="KAJ2680397.1"/>
    </source>
</evidence>
<accession>A0A9W8G7K0</accession>
<evidence type="ECO:0000313" key="3">
    <source>
        <dbReference type="Proteomes" id="UP001151518"/>
    </source>
</evidence>
<proteinExistence type="predicted"/>
<dbReference type="OrthoDB" id="5552133at2759"/>
<dbReference type="EMBL" id="JANBTW010000005">
    <property type="protein sequence ID" value="KAJ2680397.1"/>
    <property type="molecule type" value="Genomic_DNA"/>
</dbReference>
<evidence type="ECO:0000256" key="1">
    <source>
        <dbReference type="SAM" id="MobiDB-lite"/>
    </source>
</evidence>
<name>A0A9W8G7K0_9FUNG</name>
<sequence>MLAIAAAKKLHPGAPGMPRPNAIAHVGKASYQTSSSHGRPLQGKSKWFSRFLDYLRSGASKAAASAAKPGFSFAGRTFSKTAAERLRMAMPRGPAWLSRLAQCAPTSIKGAAMRMNGSTYVRFLSQRLSKQLLGWPGVARFVTQRTDAGRLAFGGGGKWAPYMKQFMSSLRGLSVQANSAPARTIMAQIQRQAMACTITQERRELSTLSPLFGETRIRLLNAAEAGKDGPTSAALGKLYNRQRSAEKEGKGSTNAVTGKNSSKDPNNANNQDMHPIAKAAQMAAVPMEQCVTITVPYTLAVSNHLAGIQNASIEDVSKALADLQQAQQRHSLLLSRLLERLSAASWNIQYRQVDRPVESIQIGLPPSTGITTARACEVLLCDWGFDIALFAATISSPLKPQSEQLAADRYANAKAGASNNISNNKTSLSGSEDIDSRLFSLIVDEVVDPDEAYREEVRDFLELLEQMPQLSRVNKKASYSKLVGSTLSSSITTTSALYV</sequence>
<feature type="region of interest" description="Disordered" evidence="1">
    <location>
        <begin position="231"/>
        <end position="272"/>
    </location>
</feature>